<evidence type="ECO:0000313" key="3">
    <source>
        <dbReference type="Proteomes" id="UP000281431"/>
    </source>
</evidence>
<evidence type="ECO:0000313" key="2">
    <source>
        <dbReference type="EMBL" id="RQG93718.1"/>
    </source>
</evidence>
<comment type="caution">
    <text evidence="2">The sequence shown here is derived from an EMBL/GenBank/DDBJ whole genome shotgun (WGS) entry which is preliminary data.</text>
</comment>
<accession>A0A3N6LU20</accession>
<name>A0A3N6LU20_NATCH</name>
<protein>
    <submittedName>
        <fullName evidence="2">Uncharacterized protein</fullName>
    </submittedName>
</protein>
<reference evidence="2 3" key="1">
    <citation type="submission" date="2018-10" db="EMBL/GenBank/DDBJ databases">
        <title>Natrarchaeobius chitinivorans gen. nov., sp. nov., and Natrarchaeobius haloalkaliphilus sp. nov., alkaliphilic, chitin-utilizing haloarchaea from hypersaline alkaline lakes.</title>
        <authorList>
            <person name="Sorokin D.Y."/>
            <person name="Elcheninov A.G."/>
            <person name="Kostrikina N.A."/>
            <person name="Bale N.J."/>
            <person name="Sinninghe Damste J.S."/>
            <person name="Khijniak T.V."/>
            <person name="Kublanov I.V."/>
            <person name="Toshchakov S.V."/>
        </authorList>
    </citation>
    <scope>NUCLEOTIDE SEQUENCE [LARGE SCALE GENOMIC DNA]</scope>
    <source>
        <strain evidence="2 3">AArcht7</strain>
    </source>
</reference>
<dbReference type="AlphaFoldDB" id="A0A3N6LU20"/>
<proteinExistence type="predicted"/>
<feature type="region of interest" description="Disordered" evidence="1">
    <location>
        <begin position="1"/>
        <end position="36"/>
    </location>
</feature>
<dbReference type="EMBL" id="REFZ01000069">
    <property type="protein sequence ID" value="RQG93718.1"/>
    <property type="molecule type" value="Genomic_DNA"/>
</dbReference>
<dbReference type="Proteomes" id="UP000281431">
    <property type="component" value="Unassembled WGS sequence"/>
</dbReference>
<evidence type="ECO:0000256" key="1">
    <source>
        <dbReference type="SAM" id="MobiDB-lite"/>
    </source>
</evidence>
<organism evidence="2 3">
    <name type="scientific">Natrarchaeobius chitinivorans</name>
    <dbReference type="NCBI Taxonomy" id="1679083"/>
    <lineage>
        <taxon>Archaea</taxon>
        <taxon>Methanobacteriati</taxon>
        <taxon>Methanobacteriota</taxon>
        <taxon>Stenosarchaea group</taxon>
        <taxon>Halobacteria</taxon>
        <taxon>Halobacteriales</taxon>
        <taxon>Natrialbaceae</taxon>
        <taxon>Natrarchaeobius</taxon>
    </lineage>
</organism>
<feature type="compositionally biased region" description="Basic and acidic residues" evidence="1">
    <location>
        <begin position="27"/>
        <end position="36"/>
    </location>
</feature>
<feature type="compositionally biased region" description="Basic and acidic residues" evidence="1">
    <location>
        <begin position="7"/>
        <end position="20"/>
    </location>
</feature>
<sequence length="112" mass="12705">MSHTTTVKKELQFTDTDGVRIRGQHSIRQDGPDDEMRYPHPGLWVGYLEGKVGPVEISEFGDDPMYPRSVLVGREEIPKLVEALLERADPDDVEYLRERVELALANLDAAKE</sequence>
<gene>
    <name evidence="2" type="ORF">EA472_22545</name>
</gene>
<keyword evidence="3" id="KW-1185">Reference proteome</keyword>